<organism evidence="2 3">
    <name type="scientific">Catenaria anguillulae PL171</name>
    <dbReference type="NCBI Taxonomy" id="765915"/>
    <lineage>
        <taxon>Eukaryota</taxon>
        <taxon>Fungi</taxon>
        <taxon>Fungi incertae sedis</taxon>
        <taxon>Blastocladiomycota</taxon>
        <taxon>Blastocladiomycetes</taxon>
        <taxon>Blastocladiales</taxon>
        <taxon>Catenariaceae</taxon>
        <taxon>Catenaria</taxon>
    </lineage>
</organism>
<gene>
    <name evidence="2" type="ORF">BCR44DRAFT_29402</name>
</gene>
<sequence length="275" mass="29276">MTRINLNQRRTIDLDPSGSPSTGNDNVVILLSSDNEDISQGASDGLAPSGLIALATPSRNSTQVAPMAESPDIVLVANRPAPIATRPAPEAAPSGPSTRPHSTGTARARDLNLPDSSPEFVITAVRSVPNINSQTTNQKPRRRVPTGSVSGSNAKTVAQSGDQDSDDGRDNPEGNSPNHRPRAAKRARARDPSPSPQTGVMSGQSDAMTDEIIVKQEDIKYEIKDIDRLIPVGATAIADLHETLHQSIRRFRAGLKAEQTEGHRQVNTQTPMSIV</sequence>
<feature type="compositionally biased region" description="Polar residues" evidence="1">
    <location>
        <begin position="129"/>
        <end position="138"/>
    </location>
</feature>
<dbReference type="AlphaFoldDB" id="A0A1Y2H5V7"/>
<accession>A0A1Y2H5V7</accession>
<proteinExistence type="predicted"/>
<evidence type="ECO:0000313" key="2">
    <source>
        <dbReference type="EMBL" id="ORZ29905.1"/>
    </source>
</evidence>
<dbReference type="EMBL" id="MCFL01000121">
    <property type="protein sequence ID" value="ORZ29905.1"/>
    <property type="molecule type" value="Genomic_DNA"/>
</dbReference>
<evidence type="ECO:0000313" key="3">
    <source>
        <dbReference type="Proteomes" id="UP000193411"/>
    </source>
</evidence>
<feature type="compositionally biased region" description="Polar residues" evidence="1">
    <location>
        <begin position="197"/>
        <end position="207"/>
    </location>
</feature>
<keyword evidence="3" id="KW-1185">Reference proteome</keyword>
<name>A0A1Y2H5V7_9FUNG</name>
<evidence type="ECO:0000256" key="1">
    <source>
        <dbReference type="SAM" id="MobiDB-lite"/>
    </source>
</evidence>
<feature type="region of interest" description="Disordered" evidence="1">
    <location>
        <begin position="84"/>
        <end position="208"/>
    </location>
</feature>
<reference evidence="2 3" key="1">
    <citation type="submission" date="2016-07" db="EMBL/GenBank/DDBJ databases">
        <title>Pervasive Adenine N6-methylation of Active Genes in Fungi.</title>
        <authorList>
            <consortium name="DOE Joint Genome Institute"/>
            <person name="Mondo S.J."/>
            <person name="Dannebaum R.O."/>
            <person name="Kuo R.C."/>
            <person name="Labutti K."/>
            <person name="Haridas S."/>
            <person name="Kuo A."/>
            <person name="Salamov A."/>
            <person name="Ahrendt S.R."/>
            <person name="Lipzen A."/>
            <person name="Sullivan W."/>
            <person name="Andreopoulos W.B."/>
            <person name="Clum A."/>
            <person name="Lindquist E."/>
            <person name="Daum C."/>
            <person name="Ramamoorthy G.K."/>
            <person name="Gryganskyi A."/>
            <person name="Culley D."/>
            <person name="Magnuson J.K."/>
            <person name="James T.Y."/>
            <person name="O'Malley M.A."/>
            <person name="Stajich J.E."/>
            <person name="Spatafora J.W."/>
            <person name="Visel A."/>
            <person name="Grigoriev I.V."/>
        </authorList>
    </citation>
    <scope>NUCLEOTIDE SEQUENCE [LARGE SCALE GENOMIC DNA]</scope>
    <source>
        <strain evidence="2 3">PL171</strain>
    </source>
</reference>
<dbReference type="Proteomes" id="UP000193411">
    <property type="component" value="Unassembled WGS sequence"/>
</dbReference>
<protein>
    <submittedName>
        <fullName evidence="2">Uncharacterized protein</fullName>
    </submittedName>
</protein>
<feature type="compositionally biased region" description="Basic residues" evidence="1">
    <location>
        <begin position="179"/>
        <end position="188"/>
    </location>
</feature>
<feature type="region of interest" description="Disordered" evidence="1">
    <location>
        <begin position="1"/>
        <end position="27"/>
    </location>
</feature>
<feature type="compositionally biased region" description="Polar residues" evidence="1">
    <location>
        <begin position="147"/>
        <end position="158"/>
    </location>
</feature>
<feature type="compositionally biased region" description="Polar residues" evidence="1">
    <location>
        <begin position="95"/>
        <end position="105"/>
    </location>
</feature>
<comment type="caution">
    <text evidence="2">The sequence shown here is derived from an EMBL/GenBank/DDBJ whole genome shotgun (WGS) entry which is preliminary data.</text>
</comment>